<keyword evidence="3" id="KW-1185">Reference proteome</keyword>
<feature type="domain" description="Ribosomal protein eL8/eL30/eS12/Gadd45" evidence="1">
    <location>
        <begin position="4"/>
        <end position="80"/>
    </location>
</feature>
<dbReference type="Gene3D" id="3.30.1330.30">
    <property type="match status" value="1"/>
</dbReference>
<comment type="caution">
    <text evidence="2">The sequence shown here is derived from an EMBL/GenBank/DDBJ whole genome shotgun (WGS) entry which is preliminary data.</text>
</comment>
<protein>
    <submittedName>
        <fullName evidence="2">Ribosomal L7Ae/L30e/S12e/Gadd45 family protein</fullName>
    </submittedName>
</protein>
<evidence type="ECO:0000313" key="3">
    <source>
        <dbReference type="Proteomes" id="UP001596976"/>
    </source>
</evidence>
<sequence>MSYEKVAKANQTIIGIKQTFKTIRAGKAVEIVIAQDADANLLLPILEEANKRQLPVTYVESKKALGEAAGIQVAASIVTLIE</sequence>
<reference evidence="3" key="1">
    <citation type="journal article" date="2019" name="Int. J. Syst. Evol. Microbiol.">
        <title>The Global Catalogue of Microorganisms (GCM) 10K type strain sequencing project: providing services to taxonomists for standard genome sequencing and annotation.</title>
        <authorList>
            <consortium name="The Broad Institute Genomics Platform"/>
            <consortium name="The Broad Institute Genome Sequencing Center for Infectious Disease"/>
            <person name="Wu L."/>
            <person name="Ma J."/>
        </authorList>
    </citation>
    <scope>NUCLEOTIDE SEQUENCE [LARGE SCALE GENOMIC DNA]</scope>
    <source>
        <strain evidence="3">CCUG 63563</strain>
    </source>
</reference>
<gene>
    <name evidence="2" type="ORF">ACFQ0V_10400</name>
</gene>
<dbReference type="RefSeq" id="WP_381013092.1">
    <property type="nucleotide sequence ID" value="NZ_JBHTJF010000034.1"/>
</dbReference>
<dbReference type="InterPro" id="IPR004038">
    <property type="entry name" value="Ribosomal_eL8/eL30/eS12/Gad45"/>
</dbReference>
<evidence type="ECO:0000259" key="1">
    <source>
        <dbReference type="Pfam" id="PF01248"/>
    </source>
</evidence>
<dbReference type="Pfam" id="PF01248">
    <property type="entry name" value="Ribosomal_L7Ae"/>
    <property type="match status" value="1"/>
</dbReference>
<dbReference type="Proteomes" id="UP001596976">
    <property type="component" value="Unassembled WGS sequence"/>
</dbReference>
<dbReference type="EMBL" id="JBHTJF010000034">
    <property type="protein sequence ID" value="MFD0944150.1"/>
    <property type="molecule type" value="Genomic_DNA"/>
</dbReference>
<evidence type="ECO:0000313" key="2">
    <source>
        <dbReference type="EMBL" id="MFD0944150.1"/>
    </source>
</evidence>
<proteinExistence type="predicted"/>
<dbReference type="InterPro" id="IPR029064">
    <property type="entry name" value="Ribosomal_eL30-like_sf"/>
</dbReference>
<accession>A0ABW3GY76</accession>
<name>A0ABW3GY76_9BACL</name>
<dbReference type="SUPFAM" id="SSF55315">
    <property type="entry name" value="L30e-like"/>
    <property type="match status" value="1"/>
</dbReference>
<organism evidence="2 3">
    <name type="scientific">Savagea faecisuis</name>
    <dbReference type="NCBI Taxonomy" id="1274803"/>
    <lineage>
        <taxon>Bacteria</taxon>
        <taxon>Bacillati</taxon>
        <taxon>Bacillota</taxon>
        <taxon>Bacilli</taxon>
        <taxon>Bacillales</taxon>
        <taxon>Caryophanaceae</taxon>
        <taxon>Savagea</taxon>
    </lineage>
</organism>